<proteinExistence type="predicted"/>
<comment type="caution">
    <text evidence="5">The sequence shown here is derived from an EMBL/GenBank/DDBJ whole genome shotgun (WGS) entry which is preliminary data.</text>
</comment>
<dbReference type="InterPro" id="IPR029052">
    <property type="entry name" value="Metallo-depent_PP-like"/>
</dbReference>
<evidence type="ECO:0000313" key="5">
    <source>
        <dbReference type="EMBL" id="KAK8883033.1"/>
    </source>
</evidence>
<dbReference type="Gene3D" id="3.60.21.10">
    <property type="match status" value="1"/>
</dbReference>
<reference evidence="5 6" key="1">
    <citation type="submission" date="2024-04" db="EMBL/GenBank/DDBJ databases">
        <title>Tritrichomonas musculus Genome.</title>
        <authorList>
            <person name="Alves-Ferreira E."/>
            <person name="Grigg M."/>
            <person name="Lorenzi H."/>
            <person name="Galac M."/>
        </authorList>
    </citation>
    <scope>NUCLEOTIDE SEQUENCE [LARGE SCALE GENOMIC DNA]</scope>
    <source>
        <strain evidence="5 6">EAF2021</strain>
    </source>
</reference>
<evidence type="ECO:0000256" key="3">
    <source>
        <dbReference type="SAM" id="Phobius"/>
    </source>
</evidence>
<accession>A0ABR2JWM3</accession>
<keyword evidence="3" id="KW-0472">Membrane</keyword>
<dbReference type="InterPro" id="IPR004843">
    <property type="entry name" value="Calcineurin-like_PHP"/>
</dbReference>
<name>A0ABR2JWM3_9EUKA</name>
<protein>
    <recommendedName>
        <fullName evidence="4">Calcineurin-like phosphoesterase domain-containing protein</fullName>
    </recommendedName>
</protein>
<organism evidence="5 6">
    <name type="scientific">Tritrichomonas musculus</name>
    <dbReference type="NCBI Taxonomy" id="1915356"/>
    <lineage>
        <taxon>Eukaryota</taxon>
        <taxon>Metamonada</taxon>
        <taxon>Parabasalia</taxon>
        <taxon>Tritrichomonadida</taxon>
        <taxon>Tritrichomonadidae</taxon>
        <taxon>Tritrichomonas</taxon>
    </lineage>
</organism>
<dbReference type="Pfam" id="PF00149">
    <property type="entry name" value="Metallophos"/>
    <property type="match status" value="1"/>
</dbReference>
<dbReference type="EMBL" id="JAPFFF010000009">
    <property type="protein sequence ID" value="KAK8883033.1"/>
    <property type="molecule type" value="Genomic_DNA"/>
</dbReference>
<keyword evidence="6" id="KW-1185">Reference proteome</keyword>
<dbReference type="InterPro" id="IPR051158">
    <property type="entry name" value="Metallophosphoesterase_sf"/>
</dbReference>
<sequence length="404" mass="45424">MNEHYSADSIFTFPTWKDERREITRGRITLILFGFICILVIFCFFQIKVDFASFWILRLRNHPQLNLPYAATLAFILFLIFVHLEPFLFLKVQRYTIPAKRLQNIPSIRIAHISDTHIHYPYPHVTFKKMKQIVEIINNEKVDFVVFTGDLISDNSKYAYTKDISCLTSALSLLKMPLFVCLGNHDVACRSQIVRSLRSITTIPVTVLEQETVEFVIPSNSNNIISSNSENLQTNAKSNSINLVNQEPSKTNSDYIYNSGTKSNSDRNKKIYISGIKPSLILSQTNEYIDQIKTQFNGDPNLCHILLAHMPDAADAAAASGLFDVQFSGHSHGGQCVLPFNAGTPILPPGSLKYHGCVEPNYRVGEMVLTVSRGVGVTPLPYPLIRFLCPPEISIVTLVSPTLL</sequence>
<dbReference type="PANTHER" id="PTHR31302">
    <property type="entry name" value="TRANSMEMBRANE PROTEIN WITH METALLOPHOSPHOESTERASE DOMAIN-RELATED"/>
    <property type="match status" value="1"/>
</dbReference>
<gene>
    <name evidence="5" type="ORF">M9Y10_045681</name>
</gene>
<keyword evidence="3" id="KW-1133">Transmembrane helix</keyword>
<evidence type="ECO:0000256" key="2">
    <source>
        <dbReference type="ARBA" id="ARBA00022801"/>
    </source>
</evidence>
<keyword evidence="3" id="KW-0812">Transmembrane</keyword>
<keyword evidence="1" id="KW-0479">Metal-binding</keyword>
<dbReference type="SUPFAM" id="SSF56300">
    <property type="entry name" value="Metallo-dependent phosphatases"/>
    <property type="match status" value="1"/>
</dbReference>
<feature type="domain" description="Calcineurin-like phosphoesterase" evidence="4">
    <location>
        <begin position="108"/>
        <end position="333"/>
    </location>
</feature>
<feature type="transmembrane region" description="Helical" evidence="3">
    <location>
        <begin position="67"/>
        <end position="90"/>
    </location>
</feature>
<evidence type="ECO:0000256" key="1">
    <source>
        <dbReference type="ARBA" id="ARBA00022723"/>
    </source>
</evidence>
<dbReference type="PANTHER" id="PTHR31302:SF31">
    <property type="entry name" value="PHOSPHODIESTERASE YAEI"/>
    <property type="match status" value="1"/>
</dbReference>
<keyword evidence="2" id="KW-0378">Hydrolase</keyword>
<feature type="transmembrane region" description="Helical" evidence="3">
    <location>
        <begin position="28"/>
        <end position="47"/>
    </location>
</feature>
<evidence type="ECO:0000313" key="6">
    <source>
        <dbReference type="Proteomes" id="UP001470230"/>
    </source>
</evidence>
<dbReference type="Proteomes" id="UP001470230">
    <property type="component" value="Unassembled WGS sequence"/>
</dbReference>
<evidence type="ECO:0000259" key="4">
    <source>
        <dbReference type="Pfam" id="PF00149"/>
    </source>
</evidence>